<gene>
    <name evidence="1" type="ORF">METZ01_LOCUS205785</name>
</gene>
<protein>
    <submittedName>
        <fullName evidence="1">Uncharacterized protein</fullName>
    </submittedName>
</protein>
<reference evidence="1" key="1">
    <citation type="submission" date="2018-05" db="EMBL/GenBank/DDBJ databases">
        <authorList>
            <person name="Lanie J.A."/>
            <person name="Ng W.-L."/>
            <person name="Kazmierczak K.M."/>
            <person name="Andrzejewski T.M."/>
            <person name="Davidsen T.M."/>
            <person name="Wayne K.J."/>
            <person name="Tettelin H."/>
            <person name="Glass J.I."/>
            <person name="Rusch D."/>
            <person name="Podicherti R."/>
            <person name="Tsui H.-C.T."/>
            <person name="Winkler M.E."/>
        </authorList>
    </citation>
    <scope>NUCLEOTIDE SEQUENCE</scope>
</reference>
<proteinExistence type="predicted"/>
<evidence type="ECO:0000313" key="1">
    <source>
        <dbReference type="EMBL" id="SVB52931.1"/>
    </source>
</evidence>
<organism evidence="1">
    <name type="scientific">marine metagenome</name>
    <dbReference type="NCBI Taxonomy" id="408172"/>
    <lineage>
        <taxon>unclassified sequences</taxon>
        <taxon>metagenomes</taxon>
        <taxon>ecological metagenomes</taxon>
    </lineage>
</organism>
<dbReference type="EMBL" id="UINC01045769">
    <property type="protein sequence ID" value="SVB52931.1"/>
    <property type="molecule type" value="Genomic_DNA"/>
</dbReference>
<name>A0A382ESI1_9ZZZZ</name>
<accession>A0A382ESI1</accession>
<feature type="non-terminal residue" evidence="1">
    <location>
        <position position="45"/>
    </location>
</feature>
<dbReference type="AlphaFoldDB" id="A0A382ESI1"/>
<sequence>MYLLRSIVLLFFFTLLFGQDEEITIEDLFERDGLFYAPGQDSTFT</sequence>